<dbReference type="PANTHER" id="PTHR46239">
    <property type="entry name" value="DNA REPAIR PROTEIN RAD51 HOMOLOG 3 RAD51C"/>
    <property type="match status" value="1"/>
</dbReference>
<evidence type="ECO:0000256" key="3">
    <source>
        <dbReference type="ARBA" id="ARBA00022763"/>
    </source>
</evidence>
<keyword evidence="11" id="KW-1185">Reference proteome</keyword>
<dbReference type="OMA" id="TQMTSKV"/>
<dbReference type="GO" id="GO:0033063">
    <property type="term" value="C:Rad51B-Rad51C-Rad51D-XRCC2 complex"/>
    <property type="evidence" value="ECO:0007669"/>
    <property type="project" value="TreeGrafter"/>
</dbReference>
<dbReference type="InterPro" id="IPR013632">
    <property type="entry name" value="Rad51_C"/>
</dbReference>
<evidence type="ECO:0000259" key="9">
    <source>
        <dbReference type="PROSITE" id="PS50162"/>
    </source>
</evidence>
<dbReference type="GO" id="GO:0007131">
    <property type="term" value="P:reciprocal meiotic recombination"/>
    <property type="evidence" value="ECO:0007669"/>
    <property type="project" value="TreeGrafter"/>
</dbReference>
<evidence type="ECO:0000256" key="1">
    <source>
        <dbReference type="ARBA" id="ARBA00004123"/>
    </source>
</evidence>
<dbReference type="GO" id="GO:0000707">
    <property type="term" value="P:meiotic DNA recombinase assembly"/>
    <property type="evidence" value="ECO:0007669"/>
    <property type="project" value="TreeGrafter"/>
</dbReference>
<dbReference type="Gene3D" id="3.40.50.300">
    <property type="entry name" value="P-loop containing nucleotide triphosphate hydrolases"/>
    <property type="match status" value="1"/>
</dbReference>
<keyword evidence="6" id="KW-0539">Nucleus</keyword>
<accession>A0A1U7LQ11</accession>
<dbReference type="GO" id="GO:0000400">
    <property type="term" value="F:four-way junction DNA binding"/>
    <property type="evidence" value="ECO:0007669"/>
    <property type="project" value="TreeGrafter"/>
</dbReference>
<protein>
    <recommendedName>
        <fullName evidence="7">DNA repair protein RAD51 homolog 3</fullName>
    </recommendedName>
</protein>
<dbReference type="OrthoDB" id="5957327at2759"/>
<proteinExistence type="predicted"/>
<dbReference type="GO" id="GO:0005657">
    <property type="term" value="C:replication fork"/>
    <property type="evidence" value="ECO:0007669"/>
    <property type="project" value="TreeGrafter"/>
</dbReference>
<name>A0A1U7LQ11_NEOID</name>
<evidence type="ECO:0000256" key="4">
    <source>
        <dbReference type="ARBA" id="ARBA00022840"/>
    </source>
</evidence>
<evidence type="ECO:0000313" key="10">
    <source>
        <dbReference type="EMBL" id="OLL24760.1"/>
    </source>
</evidence>
<dbReference type="STRING" id="1198029.A0A1U7LQ11"/>
<evidence type="ECO:0000313" key="11">
    <source>
        <dbReference type="Proteomes" id="UP000186594"/>
    </source>
</evidence>
<feature type="region of interest" description="Disordered" evidence="8">
    <location>
        <begin position="264"/>
        <end position="301"/>
    </location>
</feature>
<reference evidence="10 11" key="1">
    <citation type="submission" date="2016-04" db="EMBL/GenBank/DDBJ databases">
        <title>Evolutionary innovation and constraint leading to complex multicellularity in the Ascomycota.</title>
        <authorList>
            <person name="Cisse O."/>
            <person name="Nguyen A."/>
            <person name="Hewitt D.A."/>
            <person name="Jedd G."/>
            <person name="Stajich J.E."/>
        </authorList>
    </citation>
    <scope>NUCLEOTIDE SEQUENCE [LARGE SCALE GENOMIC DNA]</scope>
    <source>
        <strain evidence="10 11">DAH-3</strain>
    </source>
</reference>
<dbReference type="InterPro" id="IPR020588">
    <property type="entry name" value="RecA_ATP-bd"/>
</dbReference>
<evidence type="ECO:0000256" key="7">
    <source>
        <dbReference type="ARBA" id="ARBA00040674"/>
    </source>
</evidence>
<keyword evidence="3" id="KW-0227">DNA damage</keyword>
<dbReference type="GO" id="GO:0140664">
    <property type="term" value="F:ATP-dependent DNA damage sensor activity"/>
    <property type="evidence" value="ECO:0007669"/>
    <property type="project" value="InterPro"/>
</dbReference>
<keyword evidence="2" id="KW-0547">Nucleotide-binding</keyword>
<dbReference type="PANTHER" id="PTHR46239:SF1">
    <property type="entry name" value="DNA REPAIR PROTEIN RAD51 HOMOLOG 3"/>
    <property type="match status" value="1"/>
</dbReference>
<dbReference type="InterPro" id="IPR027417">
    <property type="entry name" value="P-loop_NTPase"/>
</dbReference>
<evidence type="ECO:0000256" key="5">
    <source>
        <dbReference type="ARBA" id="ARBA00023204"/>
    </source>
</evidence>
<dbReference type="Proteomes" id="UP000186594">
    <property type="component" value="Unassembled WGS sequence"/>
</dbReference>
<dbReference type="EMBL" id="LXFE01000640">
    <property type="protein sequence ID" value="OLL24760.1"/>
    <property type="molecule type" value="Genomic_DNA"/>
</dbReference>
<feature type="compositionally biased region" description="Acidic residues" evidence="8">
    <location>
        <begin position="281"/>
        <end position="292"/>
    </location>
</feature>
<keyword evidence="4" id="KW-0067">ATP-binding</keyword>
<gene>
    <name evidence="10" type="ORF">NEOLI_004516</name>
</gene>
<dbReference type="AlphaFoldDB" id="A0A1U7LQ11"/>
<dbReference type="InterPro" id="IPR052093">
    <property type="entry name" value="HR_Repair_Mediator"/>
</dbReference>
<dbReference type="GO" id="GO:0033065">
    <property type="term" value="C:Rad51C-XRCC3 complex"/>
    <property type="evidence" value="ECO:0007669"/>
    <property type="project" value="TreeGrafter"/>
</dbReference>
<comment type="caution">
    <text evidence="10">The sequence shown here is derived from an EMBL/GenBank/DDBJ whole genome shotgun (WGS) entry which is preliminary data.</text>
</comment>
<keyword evidence="5" id="KW-0234">DNA repair</keyword>
<evidence type="ECO:0000256" key="8">
    <source>
        <dbReference type="SAM" id="MobiDB-lite"/>
    </source>
</evidence>
<comment type="subcellular location">
    <subcellularLocation>
        <location evidence="1">Nucleus</location>
    </subcellularLocation>
</comment>
<dbReference type="SUPFAM" id="SSF52540">
    <property type="entry name" value="P-loop containing nucleoside triphosphate hydrolases"/>
    <property type="match status" value="1"/>
</dbReference>
<dbReference type="GO" id="GO:0008821">
    <property type="term" value="F:crossover junction DNA endonuclease activity"/>
    <property type="evidence" value="ECO:0007669"/>
    <property type="project" value="TreeGrafter"/>
</dbReference>
<dbReference type="GO" id="GO:0005524">
    <property type="term" value="F:ATP binding"/>
    <property type="evidence" value="ECO:0007669"/>
    <property type="project" value="UniProtKB-KW"/>
</dbReference>
<feature type="domain" description="RecA family profile 1" evidence="9">
    <location>
        <begin position="21"/>
        <end position="196"/>
    </location>
</feature>
<dbReference type="PROSITE" id="PS50162">
    <property type="entry name" value="RECA_2"/>
    <property type="match status" value="1"/>
</dbReference>
<evidence type="ECO:0000256" key="6">
    <source>
        <dbReference type="ARBA" id="ARBA00023242"/>
    </source>
</evidence>
<dbReference type="Pfam" id="PF08423">
    <property type="entry name" value="Rad51"/>
    <property type="match status" value="1"/>
</dbReference>
<sequence length="301" mass="32330">MSWDHRLPTLSASQALENSLTANKLSTGIALLDEKLGGGLAPGHISEFCGPPGSGKTAIALQLTLDSVNSGFRTVWIDTASPLPTSRLVTLFKNDESKLDLINVYHAPTVVSLISLQNGLKKAFSSSSARLVVIDNLSIPFALAFPISTSSFKDVKGKFNIDPHASSRLRITNDLMTSLLSIAAKNNLSVVLLNQMVTKVVAGSAGDNLSSFCTHRVMLYRRQVVDGYGISDGRFACISKTLDGTDHSPIPFVITDTGLGDLVIPPCPPPRKRKRGGATQSEDDDWSTDEDAEISKKYLDD</sequence>
<evidence type="ECO:0000256" key="2">
    <source>
        <dbReference type="ARBA" id="ARBA00022741"/>
    </source>
</evidence>
<organism evidence="10 11">
    <name type="scientific">Neolecta irregularis (strain DAH-3)</name>
    <dbReference type="NCBI Taxonomy" id="1198029"/>
    <lineage>
        <taxon>Eukaryota</taxon>
        <taxon>Fungi</taxon>
        <taxon>Dikarya</taxon>
        <taxon>Ascomycota</taxon>
        <taxon>Taphrinomycotina</taxon>
        <taxon>Neolectales</taxon>
        <taxon>Neolectaceae</taxon>
        <taxon>Neolecta</taxon>
    </lineage>
</organism>